<dbReference type="EMBL" id="NVLK01000011">
    <property type="protein sequence ID" value="PEC22849.1"/>
    <property type="molecule type" value="Genomic_DNA"/>
</dbReference>
<gene>
    <name evidence="1" type="ORF">COM96_06450</name>
</gene>
<comment type="caution">
    <text evidence="1">The sequence shown here is derived from an EMBL/GenBank/DDBJ whole genome shotgun (WGS) entry which is preliminary data.</text>
</comment>
<evidence type="ECO:0000313" key="2">
    <source>
        <dbReference type="Proteomes" id="UP000220006"/>
    </source>
</evidence>
<sequence>MPIKSVKLILRQPFLLLIGQINEFHFEYATKNIDEMYDEVLSALKFFLSDIIIHKKFQLSEEFLKLCIVIG</sequence>
<evidence type="ECO:0000313" key="1">
    <source>
        <dbReference type="EMBL" id="PEC22849.1"/>
    </source>
</evidence>
<reference evidence="1 2" key="1">
    <citation type="submission" date="2017-09" db="EMBL/GenBank/DDBJ databases">
        <title>Large-scale bioinformatics analysis of Bacillus genomes uncovers conserved roles of natural products in bacterial physiology.</title>
        <authorList>
            <consortium name="Agbiome Team Llc"/>
            <person name="Bleich R.M."/>
            <person name="Grubbs K.J."/>
            <person name="Santa Maria K.C."/>
            <person name="Allen S.E."/>
            <person name="Farag S."/>
            <person name="Shank E.A."/>
            <person name="Bowers A."/>
        </authorList>
    </citation>
    <scope>NUCLEOTIDE SEQUENCE [LARGE SCALE GENOMIC DNA]</scope>
    <source>
        <strain evidence="1 2">AFS096845</strain>
    </source>
</reference>
<organism evidence="1 2">
    <name type="scientific">Bacillus cereus</name>
    <dbReference type="NCBI Taxonomy" id="1396"/>
    <lineage>
        <taxon>Bacteria</taxon>
        <taxon>Bacillati</taxon>
        <taxon>Bacillota</taxon>
        <taxon>Bacilli</taxon>
        <taxon>Bacillales</taxon>
        <taxon>Bacillaceae</taxon>
        <taxon>Bacillus</taxon>
        <taxon>Bacillus cereus group</taxon>
    </lineage>
</organism>
<dbReference type="Proteomes" id="UP000220006">
    <property type="component" value="Unassembled WGS sequence"/>
</dbReference>
<dbReference type="AlphaFoldDB" id="A0A2A7I082"/>
<proteinExistence type="predicted"/>
<accession>A0A2A7I082</accession>
<name>A0A2A7I082_BACCE</name>
<protein>
    <submittedName>
        <fullName evidence="1">Uncharacterized protein</fullName>
    </submittedName>
</protein>